<proteinExistence type="predicted"/>
<protein>
    <recommendedName>
        <fullName evidence="4">Cyclin N-terminal domain-containing protein</fullName>
    </recommendedName>
</protein>
<dbReference type="CDD" id="cd20557">
    <property type="entry name" value="CYCLIN_ScPCL1-like"/>
    <property type="match status" value="1"/>
</dbReference>
<evidence type="ECO:0000313" key="3">
    <source>
        <dbReference type="Proteomes" id="UP001497453"/>
    </source>
</evidence>
<sequence>MPVPVPLYTKQPAHPVIKPTQSGDADYKPSLFQHVTHSLPLPPRGPPPSFATREEWISSLPDWRRNKPRAIWEDDNIRHHSSTGGSSFHQGLTVAGNAAVIKGAPAQACIPPVSTLIVSANFAAYHGMYPSPAEEADDEMSPIEEEDGWRSNGVSPVTYSDSEMRAQDSDTDSLEFSSDYQNCQYIANDENIYPPQSSIDRGMFSPLHEETSPNASGNNDPSSSPIGPATPFEHYVDRAVADAQNTLSYSSHRHPVDVVSQNTYTYEDYCNNQCYQCQQYDQQVHQAIQPAAEPSPTPSANDDYKKLAEPLSEWMASFVWKVCTTGAYIKHAPPRDLPNRHYSHAPPSSLARNIHSLFMSTLLQPSAIFLAMHYIVNLPVYFGPCQLGFHHEKEMRFRQELLGEPHSLLDRDDSYAPFRLILLGCMLANKWLDDHTFSNKTWHSISSVPIQSLNRLESLALDVFRYDISIQPRDWSQWLECLKAYHMSLSSPTFPQPISRPSTSPHMIIRRSIDTLIQANSQWQENPQHPVFLGLDEKRKADEQLEQVYDVDVLDIDLDEEGPLRLEYVPKRRVSGAGSARYSRSQERAMEPERRLPPPARWSPAGDELINPKAQSHQYMAPQPIMHMSAAPMLPPFRDTSQHPGWPWGPVHDYAPPPPPMFASQQSAYNYGYAPPPAPLSHSRSQSLSYNPAVAGSSQGHYRSYSQTRYEGFHETQYTEPHYVAPLPPPVSNWGHFERPNYIAAYERPIEFRNRIPLKV</sequence>
<keyword evidence="3" id="KW-1185">Reference proteome</keyword>
<feature type="region of interest" description="Disordered" evidence="1">
    <location>
        <begin position="132"/>
        <end position="175"/>
    </location>
</feature>
<name>A0ABP1D1U4_9APHY</name>
<gene>
    <name evidence="2" type="ORF">GFSPODELE1_LOCUS3331</name>
</gene>
<dbReference type="EMBL" id="OZ037945">
    <property type="protein sequence ID" value="CAL1700889.1"/>
    <property type="molecule type" value="Genomic_DNA"/>
</dbReference>
<feature type="compositionally biased region" description="Polar residues" evidence="1">
    <location>
        <begin position="212"/>
        <end position="225"/>
    </location>
</feature>
<evidence type="ECO:0000256" key="1">
    <source>
        <dbReference type="SAM" id="MobiDB-lite"/>
    </source>
</evidence>
<feature type="compositionally biased region" description="Basic and acidic residues" evidence="1">
    <location>
        <begin position="584"/>
        <end position="596"/>
    </location>
</feature>
<dbReference type="PANTHER" id="PTHR15615:SF27">
    <property type="entry name" value="PHO85 CYCLIN CLG1"/>
    <property type="match status" value="1"/>
</dbReference>
<dbReference type="Proteomes" id="UP001497453">
    <property type="component" value="Chromosome 2"/>
</dbReference>
<accession>A0ABP1D1U4</accession>
<feature type="region of interest" description="Disordered" evidence="1">
    <location>
        <begin position="191"/>
        <end position="231"/>
    </location>
</feature>
<dbReference type="PANTHER" id="PTHR15615">
    <property type="match status" value="1"/>
</dbReference>
<evidence type="ECO:0000313" key="2">
    <source>
        <dbReference type="EMBL" id="CAL1700889.1"/>
    </source>
</evidence>
<evidence type="ECO:0008006" key="4">
    <source>
        <dbReference type="Google" id="ProtNLM"/>
    </source>
</evidence>
<feature type="compositionally biased region" description="Acidic residues" evidence="1">
    <location>
        <begin position="134"/>
        <end position="147"/>
    </location>
</feature>
<dbReference type="Gene3D" id="1.10.472.10">
    <property type="entry name" value="Cyclin-like"/>
    <property type="match status" value="1"/>
</dbReference>
<feature type="compositionally biased region" description="Polar residues" evidence="1">
    <location>
        <begin position="152"/>
        <end position="161"/>
    </location>
</feature>
<feature type="region of interest" description="Disordered" evidence="1">
    <location>
        <begin position="575"/>
        <end position="604"/>
    </location>
</feature>
<reference evidence="3" key="1">
    <citation type="submission" date="2024-04" db="EMBL/GenBank/DDBJ databases">
        <authorList>
            <person name="Shaw F."/>
            <person name="Minotto A."/>
        </authorList>
    </citation>
    <scope>NUCLEOTIDE SEQUENCE [LARGE SCALE GENOMIC DNA]</scope>
</reference>
<dbReference type="InterPro" id="IPR013922">
    <property type="entry name" value="Cyclin_PHO80-like"/>
</dbReference>
<organism evidence="2 3">
    <name type="scientific">Somion occarium</name>
    <dbReference type="NCBI Taxonomy" id="3059160"/>
    <lineage>
        <taxon>Eukaryota</taxon>
        <taxon>Fungi</taxon>
        <taxon>Dikarya</taxon>
        <taxon>Basidiomycota</taxon>
        <taxon>Agaricomycotina</taxon>
        <taxon>Agaricomycetes</taxon>
        <taxon>Polyporales</taxon>
        <taxon>Cerrenaceae</taxon>
        <taxon>Somion</taxon>
    </lineage>
</organism>